<evidence type="ECO:0000256" key="1">
    <source>
        <dbReference type="SAM" id="Phobius"/>
    </source>
</evidence>
<keyword evidence="1" id="KW-0472">Membrane</keyword>
<dbReference type="PANTHER" id="PTHR38598:SF1">
    <property type="entry name" value="INNER MEMBRANE PROTEIN YJCH"/>
    <property type="match status" value="1"/>
</dbReference>
<organism evidence="2 3">
    <name type="scientific">Colwellia chukchiensis</name>
    <dbReference type="NCBI Taxonomy" id="641665"/>
    <lineage>
        <taxon>Bacteria</taxon>
        <taxon>Pseudomonadati</taxon>
        <taxon>Pseudomonadota</taxon>
        <taxon>Gammaproteobacteria</taxon>
        <taxon>Alteromonadales</taxon>
        <taxon>Colwelliaceae</taxon>
        <taxon>Colwellia</taxon>
    </lineage>
</organism>
<keyword evidence="1" id="KW-0812">Transmembrane</keyword>
<feature type="transmembrane region" description="Helical" evidence="1">
    <location>
        <begin position="63"/>
        <end position="84"/>
    </location>
</feature>
<evidence type="ECO:0000313" key="3">
    <source>
        <dbReference type="Proteomes" id="UP000199297"/>
    </source>
</evidence>
<protein>
    <submittedName>
        <fullName evidence="2">Uncharacterized membrane protein, DUF485 family</fullName>
    </submittedName>
</protein>
<dbReference type="GO" id="GO:0005886">
    <property type="term" value="C:plasma membrane"/>
    <property type="evidence" value="ECO:0007669"/>
    <property type="project" value="TreeGrafter"/>
</dbReference>
<dbReference type="PANTHER" id="PTHR38598">
    <property type="entry name" value="INNER MEMBRANE PROTEIN YJCH"/>
    <property type="match status" value="1"/>
</dbReference>
<accession>A0A1H7KQ40</accession>
<evidence type="ECO:0000313" key="2">
    <source>
        <dbReference type="EMBL" id="SEK88882.1"/>
    </source>
</evidence>
<sequence>MSALSLSEIRERPAFKELVQKRRKMRVTMISMMMLVFIGYLFAWAFLPEFVNLRLPADSSVTIGIWITVVVVLVAILLSAYYAMIAGKQLDLLNEKLIKDIHHDAKK</sequence>
<dbReference type="Proteomes" id="UP000199297">
    <property type="component" value="Unassembled WGS sequence"/>
</dbReference>
<dbReference type="InterPro" id="IPR007436">
    <property type="entry name" value="DUF485"/>
</dbReference>
<dbReference type="AlphaFoldDB" id="A0A1H7KQ40"/>
<name>A0A1H7KQ40_9GAMM</name>
<keyword evidence="3" id="KW-1185">Reference proteome</keyword>
<dbReference type="Pfam" id="PF04341">
    <property type="entry name" value="DUF485"/>
    <property type="match status" value="1"/>
</dbReference>
<dbReference type="OrthoDB" id="5297034at2"/>
<dbReference type="STRING" id="641665.GCA_002104455_02574"/>
<feature type="transmembrane region" description="Helical" evidence="1">
    <location>
        <begin position="27"/>
        <end position="47"/>
    </location>
</feature>
<reference evidence="3" key="1">
    <citation type="submission" date="2016-10" db="EMBL/GenBank/DDBJ databases">
        <authorList>
            <person name="Varghese N."/>
            <person name="Submissions S."/>
        </authorList>
    </citation>
    <scope>NUCLEOTIDE SEQUENCE [LARGE SCALE GENOMIC DNA]</scope>
    <source>
        <strain evidence="3">CGMCC 1.9127</strain>
    </source>
</reference>
<proteinExistence type="predicted"/>
<dbReference type="InterPro" id="IPR052959">
    <property type="entry name" value="Inner_membrane_assoc"/>
</dbReference>
<dbReference type="EMBL" id="FOBI01000003">
    <property type="protein sequence ID" value="SEK88882.1"/>
    <property type="molecule type" value="Genomic_DNA"/>
</dbReference>
<gene>
    <name evidence="2" type="ORF">SAMN05216262_103219</name>
</gene>
<keyword evidence="1" id="KW-1133">Transmembrane helix</keyword>